<evidence type="ECO:0000313" key="1">
    <source>
        <dbReference type="EMBL" id="EDO54637.1"/>
    </source>
</evidence>
<reference evidence="1" key="2">
    <citation type="submission" date="2013-11" db="EMBL/GenBank/DDBJ databases">
        <title>Draft genome sequence of Bacteroides uniformis (ATCC 8492).</title>
        <authorList>
            <person name="Sudarsanam P."/>
            <person name="Ley R."/>
            <person name="Guruge J."/>
            <person name="Turnbaugh P.J."/>
            <person name="Mahowald M."/>
            <person name="Liep D."/>
            <person name="Gordon J."/>
        </authorList>
    </citation>
    <scope>NUCLEOTIDE SEQUENCE</scope>
    <source>
        <strain evidence="1">ATCC 8492</strain>
    </source>
</reference>
<name>A0ABC9ND03_BACUC</name>
<accession>A0ABC9ND03</accession>
<evidence type="ECO:0000313" key="2">
    <source>
        <dbReference type="Proteomes" id="UP000004110"/>
    </source>
</evidence>
<keyword evidence="2" id="KW-1185">Reference proteome</keyword>
<dbReference type="EMBL" id="AAYH02000041">
    <property type="protein sequence ID" value="EDO54637.1"/>
    <property type="molecule type" value="Genomic_DNA"/>
</dbReference>
<gene>
    <name evidence="1" type="ORF">BACUNI_01620</name>
</gene>
<sequence>MKPSLHLIEFFHYLCTRIASRAVGHRPPSYFILHFEVSPKKN</sequence>
<organism evidence="1 2">
    <name type="scientific">Bacteroides uniformis (strain ATCC 8492 / DSM 6597 / CCUG 4942 / CIP 103695 / JCM 5828 / KCTC 5204 / NCTC 13054 / VPI 0061)</name>
    <dbReference type="NCBI Taxonomy" id="411479"/>
    <lineage>
        <taxon>Bacteria</taxon>
        <taxon>Pseudomonadati</taxon>
        <taxon>Bacteroidota</taxon>
        <taxon>Bacteroidia</taxon>
        <taxon>Bacteroidales</taxon>
        <taxon>Bacteroidaceae</taxon>
        <taxon>Bacteroides</taxon>
    </lineage>
</organism>
<protein>
    <submittedName>
        <fullName evidence="1">Uncharacterized protein</fullName>
    </submittedName>
</protein>
<dbReference type="Proteomes" id="UP000004110">
    <property type="component" value="Unassembled WGS sequence"/>
</dbReference>
<comment type="caution">
    <text evidence="1">The sequence shown here is derived from an EMBL/GenBank/DDBJ whole genome shotgun (WGS) entry which is preliminary data.</text>
</comment>
<reference evidence="1" key="1">
    <citation type="submission" date="2007-06" db="EMBL/GenBank/DDBJ databases">
        <authorList>
            <person name="Fulton L."/>
            <person name="Clifton S."/>
            <person name="Fulton B."/>
            <person name="Xu J."/>
            <person name="Minx P."/>
            <person name="Pepin K.H."/>
            <person name="Johnson M."/>
            <person name="Thiruvilangam P."/>
            <person name="Bhonagiri V."/>
            <person name="Nash W.E."/>
            <person name="Mardis E.R."/>
            <person name="Wilson R.K."/>
        </authorList>
    </citation>
    <scope>NUCLEOTIDE SEQUENCE [LARGE SCALE GENOMIC DNA]</scope>
    <source>
        <strain evidence="1">ATCC 8492</strain>
    </source>
</reference>
<dbReference type="AlphaFoldDB" id="A0ABC9ND03"/>
<proteinExistence type="predicted"/>